<evidence type="ECO:0000256" key="1">
    <source>
        <dbReference type="SAM" id="Phobius"/>
    </source>
</evidence>
<proteinExistence type="predicted"/>
<evidence type="ECO:0000313" key="2">
    <source>
        <dbReference type="EMBL" id="HJF33820.1"/>
    </source>
</evidence>
<feature type="transmembrane region" description="Helical" evidence="1">
    <location>
        <begin position="37"/>
        <end position="60"/>
    </location>
</feature>
<dbReference type="Proteomes" id="UP000698173">
    <property type="component" value="Unassembled WGS sequence"/>
</dbReference>
<organism evidence="2 3">
    <name type="scientific">Sporosarcina psychrophila</name>
    <name type="common">Bacillus psychrophilus</name>
    <dbReference type="NCBI Taxonomy" id="1476"/>
    <lineage>
        <taxon>Bacteria</taxon>
        <taxon>Bacillati</taxon>
        <taxon>Bacillota</taxon>
        <taxon>Bacilli</taxon>
        <taxon>Bacillales</taxon>
        <taxon>Caryophanaceae</taxon>
        <taxon>Sporosarcina</taxon>
    </lineage>
</organism>
<sequence>MLKNKPSIFSKVFKFVLLIAVGILLTFVLISNGVPKWIVFLIVLALYFSVSILWPMYIIYKSTSLRAIDRYIASNYKKPIFGYSYALAHGDKRDVENALKRIMNTYQQQDMADIYGANLALFQNNPKHLLEHAEKINGQEYKDYYLGHTYVMNGNFEKANEHLAKLHTPWMIHSLKAYAAHKRGNRVTFRQEADQSIKSAIGMQRFVMHHTMNRFENGDFNI</sequence>
<keyword evidence="1" id="KW-0812">Transmembrane</keyword>
<feature type="transmembrane region" description="Helical" evidence="1">
    <location>
        <begin position="12"/>
        <end position="31"/>
    </location>
</feature>
<dbReference type="EMBL" id="DYWT01000281">
    <property type="protein sequence ID" value="HJF33820.1"/>
    <property type="molecule type" value="Genomic_DNA"/>
</dbReference>
<keyword evidence="1" id="KW-1133">Transmembrane helix</keyword>
<reference evidence="2" key="2">
    <citation type="submission" date="2021-09" db="EMBL/GenBank/DDBJ databases">
        <authorList>
            <person name="Gilroy R."/>
        </authorList>
    </citation>
    <scope>NUCLEOTIDE SEQUENCE</scope>
    <source>
        <strain evidence="2">CHK171-7178</strain>
    </source>
</reference>
<protein>
    <submittedName>
        <fullName evidence="2">Uncharacterized protein</fullName>
    </submittedName>
</protein>
<name>A0A921KEJ1_SPOPS</name>
<dbReference type="AlphaFoldDB" id="A0A921KEJ1"/>
<keyword evidence="1" id="KW-0472">Membrane</keyword>
<gene>
    <name evidence="2" type="ORF">K8V56_18795</name>
</gene>
<comment type="caution">
    <text evidence="2">The sequence shown here is derived from an EMBL/GenBank/DDBJ whole genome shotgun (WGS) entry which is preliminary data.</text>
</comment>
<evidence type="ECO:0000313" key="3">
    <source>
        <dbReference type="Proteomes" id="UP000698173"/>
    </source>
</evidence>
<reference evidence="2" key="1">
    <citation type="journal article" date="2021" name="PeerJ">
        <title>Extensive microbial diversity within the chicken gut microbiome revealed by metagenomics and culture.</title>
        <authorList>
            <person name="Gilroy R."/>
            <person name="Ravi A."/>
            <person name="Getino M."/>
            <person name="Pursley I."/>
            <person name="Horton D.L."/>
            <person name="Alikhan N.F."/>
            <person name="Baker D."/>
            <person name="Gharbi K."/>
            <person name="Hall N."/>
            <person name="Watson M."/>
            <person name="Adriaenssens E.M."/>
            <person name="Foster-Nyarko E."/>
            <person name="Jarju S."/>
            <person name="Secka A."/>
            <person name="Antonio M."/>
            <person name="Oren A."/>
            <person name="Chaudhuri R.R."/>
            <person name="La Ragione R."/>
            <person name="Hildebrand F."/>
            <person name="Pallen M.J."/>
        </authorList>
    </citation>
    <scope>NUCLEOTIDE SEQUENCE</scope>
    <source>
        <strain evidence="2">CHK171-7178</strain>
    </source>
</reference>
<accession>A0A921KEJ1</accession>